<keyword evidence="5" id="KW-0949">S-adenosyl-L-methionine</keyword>
<feature type="domain" description="Methyltransferase small" evidence="6">
    <location>
        <begin position="163"/>
        <end position="327"/>
    </location>
</feature>
<gene>
    <name evidence="7" type="ORF">ACFSSA_03730</name>
</gene>
<dbReference type="Pfam" id="PF05175">
    <property type="entry name" value="MTS"/>
    <property type="match status" value="1"/>
</dbReference>
<accession>A0ABW5D4M8</accession>
<dbReference type="GO" id="GO:0052914">
    <property type="term" value="F:16S rRNA (guanine(1207)-N(2))-methyltransferase activity"/>
    <property type="evidence" value="ECO:0007669"/>
    <property type="project" value="UniProtKB-EC"/>
</dbReference>
<evidence type="ECO:0000256" key="1">
    <source>
        <dbReference type="ARBA" id="ARBA00022490"/>
    </source>
</evidence>
<dbReference type="Proteomes" id="UP001597375">
    <property type="component" value="Unassembled WGS sequence"/>
</dbReference>
<dbReference type="GO" id="GO:0052916">
    <property type="term" value="F:23S rRNA (guanine(1835)-N(2))-methyltransferase activity"/>
    <property type="evidence" value="ECO:0007669"/>
    <property type="project" value="UniProtKB-EC"/>
</dbReference>
<dbReference type="PANTHER" id="PTHR47816:SF4">
    <property type="entry name" value="RIBOSOMAL RNA SMALL SUBUNIT METHYLTRANSFERASE C"/>
    <property type="match status" value="1"/>
</dbReference>
<proteinExistence type="predicted"/>
<dbReference type="CDD" id="cd02440">
    <property type="entry name" value="AdoMet_MTases"/>
    <property type="match status" value="1"/>
</dbReference>
<dbReference type="EMBL" id="JBHUIT010000002">
    <property type="protein sequence ID" value="MFD2255777.1"/>
    <property type="molecule type" value="Genomic_DNA"/>
</dbReference>
<dbReference type="InterPro" id="IPR029063">
    <property type="entry name" value="SAM-dependent_MTases_sf"/>
</dbReference>
<evidence type="ECO:0000256" key="4">
    <source>
        <dbReference type="ARBA" id="ARBA00022679"/>
    </source>
</evidence>
<dbReference type="InterPro" id="IPR007848">
    <property type="entry name" value="Small_mtfrase_dom"/>
</dbReference>
<keyword evidence="1" id="KW-0963">Cytoplasm</keyword>
<organism evidence="7 8">
    <name type="scientific">Luteolibacter algae</name>
    <dbReference type="NCBI Taxonomy" id="454151"/>
    <lineage>
        <taxon>Bacteria</taxon>
        <taxon>Pseudomonadati</taxon>
        <taxon>Verrucomicrobiota</taxon>
        <taxon>Verrucomicrobiia</taxon>
        <taxon>Verrucomicrobiales</taxon>
        <taxon>Verrucomicrobiaceae</taxon>
        <taxon>Luteolibacter</taxon>
    </lineage>
</organism>
<protein>
    <submittedName>
        <fullName evidence="7">Class I SAM-dependent methyltransferase</fullName>
        <ecNumber evidence="7">2.1.1.172</ecNumber>
        <ecNumber evidence="7">2.1.1.174</ecNumber>
    </submittedName>
</protein>
<keyword evidence="3 7" id="KW-0489">Methyltransferase</keyword>
<keyword evidence="2" id="KW-0698">rRNA processing</keyword>
<dbReference type="InterPro" id="IPR046977">
    <property type="entry name" value="RsmC/RlmG"/>
</dbReference>
<dbReference type="PANTHER" id="PTHR47816">
    <property type="entry name" value="RIBOSOMAL RNA SMALL SUBUNIT METHYLTRANSFERASE C"/>
    <property type="match status" value="1"/>
</dbReference>
<dbReference type="PROSITE" id="PS00092">
    <property type="entry name" value="N6_MTASE"/>
    <property type="match status" value="1"/>
</dbReference>
<evidence type="ECO:0000313" key="8">
    <source>
        <dbReference type="Proteomes" id="UP001597375"/>
    </source>
</evidence>
<evidence type="ECO:0000256" key="5">
    <source>
        <dbReference type="ARBA" id="ARBA00022691"/>
    </source>
</evidence>
<keyword evidence="8" id="KW-1185">Reference proteome</keyword>
<comment type="caution">
    <text evidence="7">The sequence shown here is derived from an EMBL/GenBank/DDBJ whole genome shotgun (WGS) entry which is preliminary data.</text>
</comment>
<dbReference type="InterPro" id="IPR002052">
    <property type="entry name" value="DNA_methylase_N6_adenine_CS"/>
</dbReference>
<evidence type="ECO:0000313" key="7">
    <source>
        <dbReference type="EMBL" id="MFD2255777.1"/>
    </source>
</evidence>
<reference evidence="8" key="1">
    <citation type="journal article" date="2019" name="Int. J. Syst. Evol. Microbiol.">
        <title>The Global Catalogue of Microorganisms (GCM) 10K type strain sequencing project: providing services to taxonomists for standard genome sequencing and annotation.</title>
        <authorList>
            <consortium name="The Broad Institute Genomics Platform"/>
            <consortium name="The Broad Institute Genome Sequencing Center for Infectious Disease"/>
            <person name="Wu L."/>
            <person name="Ma J."/>
        </authorList>
    </citation>
    <scope>NUCLEOTIDE SEQUENCE [LARGE SCALE GENOMIC DNA]</scope>
    <source>
        <strain evidence="8">CGMCC 4.7106</strain>
    </source>
</reference>
<evidence type="ECO:0000256" key="3">
    <source>
        <dbReference type="ARBA" id="ARBA00022603"/>
    </source>
</evidence>
<evidence type="ECO:0000256" key="2">
    <source>
        <dbReference type="ARBA" id="ARBA00022552"/>
    </source>
</evidence>
<dbReference type="Gene3D" id="3.40.50.150">
    <property type="entry name" value="Vaccinia Virus protein VP39"/>
    <property type="match status" value="1"/>
</dbReference>
<dbReference type="EC" id="2.1.1.174" evidence="7"/>
<evidence type="ECO:0000259" key="6">
    <source>
        <dbReference type="Pfam" id="PF05175"/>
    </source>
</evidence>
<dbReference type="SUPFAM" id="SSF53335">
    <property type="entry name" value="S-adenosyl-L-methionine-dependent methyltransferases"/>
    <property type="match status" value="1"/>
</dbReference>
<sequence>MNPALETLFLARQELPEKGGATLFLGAEAHPDLAAIPRLTACQPLKPLADSCGEMGVEISTVPDSGEFSTILFLPGKSKDEILAGFARAHDLLAPDGVLLVSLANTAGASRYEKELKKVTTLLSSFSKNKCRAFCVDRSKPWDAATLDAWRELARPRLIPDTDFTVEPGVFSSGHVDPGSQLLIDHLSYSVRGHVADLGAGWGFLSQAALKKLPNISRIDLFEADARALSCARKNLPAEAPAGFHWHDVTKGLPEKYDHILINPPFHTAQSRDVDLGKAFLSVAAASLKRGGSLQIVANRQLPYEAHLLELGLRPRIVIETGVYKVISA</sequence>
<dbReference type="RefSeq" id="WP_386818432.1">
    <property type="nucleotide sequence ID" value="NZ_JBHUIT010000002.1"/>
</dbReference>
<name>A0ABW5D4M8_9BACT</name>
<keyword evidence="4 7" id="KW-0808">Transferase</keyword>
<dbReference type="EC" id="2.1.1.172" evidence="7"/>